<evidence type="ECO:0000313" key="2">
    <source>
        <dbReference type="Proteomes" id="UP001066276"/>
    </source>
</evidence>
<proteinExistence type="predicted"/>
<comment type="caution">
    <text evidence="1">The sequence shown here is derived from an EMBL/GenBank/DDBJ whole genome shotgun (WGS) entry which is preliminary data.</text>
</comment>
<protein>
    <submittedName>
        <fullName evidence="1">Uncharacterized protein</fullName>
    </submittedName>
</protein>
<dbReference type="Proteomes" id="UP001066276">
    <property type="component" value="Chromosome 7"/>
</dbReference>
<name>A0AAV7P1C8_PLEWA</name>
<accession>A0AAV7P1C8</accession>
<dbReference type="AlphaFoldDB" id="A0AAV7P1C8"/>
<reference evidence="1" key="1">
    <citation type="journal article" date="2022" name="bioRxiv">
        <title>Sequencing and chromosome-scale assembly of the giantPleurodeles waltlgenome.</title>
        <authorList>
            <person name="Brown T."/>
            <person name="Elewa A."/>
            <person name="Iarovenko S."/>
            <person name="Subramanian E."/>
            <person name="Araus A.J."/>
            <person name="Petzold A."/>
            <person name="Susuki M."/>
            <person name="Suzuki K.-i.T."/>
            <person name="Hayashi T."/>
            <person name="Toyoda A."/>
            <person name="Oliveira C."/>
            <person name="Osipova E."/>
            <person name="Leigh N.D."/>
            <person name="Simon A."/>
            <person name="Yun M.H."/>
        </authorList>
    </citation>
    <scope>NUCLEOTIDE SEQUENCE</scope>
    <source>
        <strain evidence="1">20211129_DDA</strain>
        <tissue evidence="1">Liver</tissue>
    </source>
</reference>
<sequence>MQTFSQVPDTQICPCVFTDGLDLIPGGMDERVHFFALRQWTIRGFSRFPVCHAPLIHHFVTVVVTRSLRVVIVLSEEHLVTCLSGRWSAVLVGARDGRCHEEEDR</sequence>
<gene>
    <name evidence="1" type="ORF">NDU88_000444</name>
</gene>
<evidence type="ECO:0000313" key="1">
    <source>
        <dbReference type="EMBL" id="KAJ1121936.1"/>
    </source>
</evidence>
<keyword evidence="2" id="KW-1185">Reference proteome</keyword>
<organism evidence="1 2">
    <name type="scientific">Pleurodeles waltl</name>
    <name type="common">Iberian ribbed newt</name>
    <dbReference type="NCBI Taxonomy" id="8319"/>
    <lineage>
        <taxon>Eukaryota</taxon>
        <taxon>Metazoa</taxon>
        <taxon>Chordata</taxon>
        <taxon>Craniata</taxon>
        <taxon>Vertebrata</taxon>
        <taxon>Euteleostomi</taxon>
        <taxon>Amphibia</taxon>
        <taxon>Batrachia</taxon>
        <taxon>Caudata</taxon>
        <taxon>Salamandroidea</taxon>
        <taxon>Salamandridae</taxon>
        <taxon>Pleurodelinae</taxon>
        <taxon>Pleurodeles</taxon>
    </lineage>
</organism>
<dbReference type="EMBL" id="JANPWB010000011">
    <property type="protein sequence ID" value="KAJ1121936.1"/>
    <property type="molecule type" value="Genomic_DNA"/>
</dbReference>